<feature type="domain" description="Chitin-binding type-2" evidence="1">
    <location>
        <begin position="77"/>
        <end position="133"/>
    </location>
</feature>
<dbReference type="Pfam" id="PF01607">
    <property type="entry name" value="CBM_14"/>
    <property type="match status" value="1"/>
</dbReference>
<dbReference type="GO" id="GO:0005576">
    <property type="term" value="C:extracellular region"/>
    <property type="evidence" value="ECO:0007669"/>
    <property type="project" value="InterPro"/>
</dbReference>
<evidence type="ECO:0000259" key="1">
    <source>
        <dbReference type="PROSITE" id="PS50940"/>
    </source>
</evidence>
<sequence length="235" mass="25695">SISISILSRHIKPQRLGRQNRGIAVLCLSPLGYRLKPDPSRDTMAFVASLLSVALMVILDHQLTAAQVFTTYPLSAQGTCISAGLFPNPADCNGYLQCAPDQPHPYVKKCSPGTLFHPERRECLGENSVVCYPRPRTDQMIHTAFQTAIHPAILPTVYQAVGTHVVTTGSNSVVLRLMDPVLRSDQCSSIAQQMTRYIRQLVNNAQPACTANTACQNNLPVFHVQCLTSTGRVLL</sequence>
<dbReference type="EMBL" id="RQTK01000421">
    <property type="protein sequence ID" value="RUS79912.1"/>
    <property type="molecule type" value="Genomic_DNA"/>
</dbReference>
<accession>A0A3S0ZIS6</accession>
<evidence type="ECO:0000313" key="2">
    <source>
        <dbReference type="EMBL" id="RUS79912.1"/>
    </source>
</evidence>
<dbReference type="SUPFAM" id="SSF57625">
    <property type="entry name" value="Invertebrate chitin-binding proteins"/>
    <property type="match status" value="1"/>
</dbReference>
<evidence type="ECO:0000313" key="3">
    <source>
        <dbReference type="Proteomes" id="UP000271974"/>
    </source>
</evidence>
<dbReference type="Proteomes" id="UP000271974">
    <property type="component" value="Unassembled WGS sequence"/>
</dbReference>
<gene>
    <name evidence="2" type="ORF">EGW08_012326</name>
</gene>
<dbReference type="GO" id="GO:0008061">
    <property type="term" value="F:chitin binding"/>
    <property type="evidence" value="ECO:0007669"/>
    <property type="project" value="InterPro"/>
</dbReference>
<dbReference type="SMART" id="SM00494">
    <property type="entry name" value="ChtBD2"/>
    <property type="match status" value="1"/>
</dbReference>
<dbReference type="InterPro" id="IPR002557">
    <property type="entry name" value="Chitin-bd_dom"/>
</dbReference>
<feature type="non-terminal residue" evidence="2">
    <location>
        <position position="1"/>
    </location>
</feature>
<comment type="caution">
    <text evidence="2">The sequence shown here is derived from an EMBL/GenBank/DDBJ whole genome shotgun (WGS) entry which is preliminary data.</text>
</comment>
<keyword evidence="3" id="KW-1185">Reference proteome</keyword>
<dbReference type="InterPro" id="IPR036508">
    <property type="entry name" value="Chitin-bd_dom_sf"/>
</dbReference>
<dbReference type="PROSITE" id="PS50940">
    <property type="entry name" value="CHIT_BIND_II"/>
    <property type="match status" value="1"/>
</dbReference>
<name>A0A3S0ZIS6_ELYCH</name>
<dbReference type="AlphaFoldDB" id="A0A3S0ZIS6"/>
<dbReference type="OrthoDB" id="6020543at2759"/>
<protein>
    <recommendedName>
        <fullName evidence="1">Chitin-binding type-2 domain-containing protein</fullName>
    </recommendedName>
</protein>
<organism evidence="2 3">
    <name type="scientific">Elysia chlorotica</name>
    <name type="common">Eastern emerald elysia</name>
    <name type="synonym">Sea slug</name>
    <dbReference type="NCBI Taxonomy" id="188477"/>
    <lineage>
        <taxon>Eukaryota</taxon>
        <taxon>Metazoa</taxon>
        <taxon>Spiralia</taxon>
        <taxon>Lophotrochozoa</taxon>
        <taxon>Mollusca</taxon>
        <taxon>Gastropoda</taxon>
        <taxon>Heterobranchia</taxon>
        <taxon>Euthyneura</taxon>
        <taxon>Panpulmonata</taxon>
        <taxon>Sacoglossa</taxon>
        <taxon>Placobranchoidea</taxon>
        <taxon>Plakobranchidae</taxon>
        <taxon>Elysia</taxon>
    </lineage>
</organism>
<proteinExistence type="predicted"/>
<dbReference type="Gene3D" id="2.170.140.10">
    <property type="entry name" value="Chitin binding domain"/>
    <property type="match status" value="1"/>
</dbReference>
<reference evidence="2 3" key="1">
    <citation type="submission" date="2019-01" db="EMBL/GenBank/DDBJ databases">
        <title>A draft genome assembly of the solar-powered sea slug Elysia chlorotica.</title>
        <authorList>
            <person name="Cai H."/>
            <person name="Li Q."/>
            <person name="Fang X."/>
            <person name="Li J."/>
            <person name="Curtis N.E."/>
            <person name="Altenburger A."/>
            <person name="Shibata T."/>
            <person name="Feng M."/>
            <person name="Maeda T."/>
            <person name="Schwartz J.A."/>
            <person name="Shigenobu S."/>
            <person name="Lundholm N."/>
            <person name="Nishiyama T."/>
            <person name="Yang H."/>
            <person name="Hasebe M."/>
            <person name="Li S."/>
            <person name="Pierce S.K."/>
            <person name="Wang J."/>
        </authorList>
    </citation>
    <scope>NUCLEOTIDE SEQUENCE [LARGE SCALE GENOMIC DNA]</scope>
    <source>
        <strain evidence="2">EC2010</strain>
        <tissue evidence="2">Whole organism of an adult</tissue>
    </source>
</reference>